<dbReference type="HOGENOM" id="CLU_2546096_0_0_1"/>
<evidence type="ECO:0000313" key="1">
    <source>
        <dbReference type="EMBL" id="AES79076.1"/>
    </source>
</evidence>
<dbReference type="EMBL" id="CM001223">
    <property type="protein sequence ID" value="AES79076.1"/>
    <property type="molecule type" value="Genomic_DNA"/>
</dbReference>
<gene>
    <name evidence="1" type="ordered locus">MTR_7g055580</name>
</gene>
<proteinExistence type="predicted"/>
<organism evidence="1 3">
    <name type="scientific">Medicago truncatula</name>
    <name type="common">Barrel medic</name>
    <name type="synonym">Medicago tribuloides</name>
    <dbReference type="NCBI Taxonomy" id="3880"/>
    <lineage>
        <taxon>Eukaryota</taxon>
        <taxon>Viridiplantae</taxon>
        <taxon>Streptophyta</taxon>
        <taxon>Embryophyta</taxon>
        <taxon>Tracheophyta</taxon>
        <taxon>Spermatophyta</taxon>
        <taxon>Magnoliopsida</taxon>
        <taxon>eudicotyledons</taxon>
        <taxon>Gunneridae</taxon>
        <taxon>Pentapetalae</taxon>
        <taxon>rosids</taxon>
        <taxon>fabids</taxon>
        <taxon>Fabales</taxon>
        <taxon>Fabaceae</taxon>
        <taxon>Papilionoideae</taxon>
        <taxon>50 kb inversion clade</taxon>
        <taxon>NPAAA clade</taxon>
        <taxon>Hologalegina</taxon>
        <taxon>IRL clade</taxon>
        <taxon>Trifolieae</taxon>
        <taxon>Medicago</taxon>
    </lineage>
</organism>
<dbReference type="Proteomes" id="UP000002051">
    <property type="component" value="Unassembled WGS sequence"/>
</dbReference>
<evidence type="ECO:0000313" key="2">
    <source>
        <dbReference type="EnsemblPlants" id="AES79076"/>
    </source>
</evidence>
<protein>
    <submittedName>
        <fullName evidence="1 2">Uncharacterized protein</fullName>
    </submittedName>
</protein>
<reference evidence="1 3" key="1">
    <citation type="journal article" date="2011" name="Nature">
        <title>The Medicago genome provides insight into the evolution of rhizobial symbioses.</title>
        <authorList>
            <person name="Young N.D."/>
            <person name="Debelle F."/>
            <person name="Oldroyd G.E."/>
            <person name="Geurts R."/>
            <person name="Cannon S.B."/>
            <person name="Udvardi M.K."/>
            <person name="Benedito V.A."/>
            <person name="Mayer K.F."/>
            <person name="Gouzy J."/>
            <person name="Schoof H."/>
            <person name="Van de Peer Y."/>
            <person name="Proost S."/>
            <person name="Cook D.R."/>
            <person name="Meyers B.C."/>
            <person name="Spannagl M."/>
            <person name="Cheung F."/>
            <person name="De Mita S."/>
            <person name="Krishnakumar V."/>
            <person name="Gundlach H."/>
            <person name="Zhou S."/>
            <person name="Mudge J."/>
            <person name="Bharti A.K."/>
            <person name="Murray J.D."/>
            <person name="Naoumkina M.A."/>
            <person name="Rosen B."/>
            <person name="Silverstein K.A."/>
            <person name="Tang H."/>
            <person name="Rombauts S."/>
            <person name="Zhao P.X."/>
            <person name="Zhou P."/>
            <person name="Barbe V."/>
            <person name="Bardou P."/>
            <person name="Bechner M."/>
            <person name="Bellec A."/>
            <person name="Berger A."/>
            <person name="Berges H."/>
            <person name="Bidwell S."/>
            <person name="Bisseling T."/>
            <person name="Choisne N."/>
            <person name="Couloux A."/>
            <person name="Denny R."/>
            <person name="Deshpande S."/>
            <person name="Dai X."/>
            <person name="Doyle J.J."/>
            <person name="Dudez A.M."/>
            <person name="Farmer A.D."/>
            <person name="Fouteau S."/>
            <person name="Franken C."/>
            <person name="Gibelin C."/>
            <person name="Gish J."/>
            <person name="Goldstein S."/>
            <person name="Gonzalez A.J."/>
            <person name="Green P.J."/>
            <person name="Hallab A."/>
            <person name="Hartog M."/>
            <person name="Hua A."/>
            <person name="Humphray S.J."/>
            <person name="Jeong D.H."/>
            <person name="Jing Y."/>
            <person name="Jocker A."/>
            <person name="Kenton S.M."/>
            <person name="Kim D.J."/>
            <person name="Klee K."/>
            <person name="Lai H."/>
            <person name="Lang C."/>
            <person name="Lin S."/>
            <person name="Macmil S.L."/>
            <person name="Magdelenat G."/>
            <person name="Matthews L."/>
            <person name="McCorrison J."/>
            <person name="Monaghan E.L."/>
            <person name="Mun J.H."/>
            <person name="Najar F.Z."/>
            <person name="Nicholson C."/>
            <person name="Noirot C."/>
            <person name="O'Bleness M."/>
            <person name="Paule C.R."/>
            <person name="Poulain J."/>
            <person name="Prion F."/>
            <person name="Qin B."/>
            <person name="Qu C."/>
            <person name="Retzel E.F."/>
            <person name="Riddle C."/>
            <person name="Sallet E."/>
            <person name="Samain S."/>
            <person name="Samson N."/>
            <person name="Sanders I."/>
            <person name="Saurat O."/>
            <person name="Scarpelli C."/>
            <person name="Schiex T."/>
            <person name="Segurens B."/>
            <person name="Severin A.J."/>
            <person name="Sherrier D.J."/>
            <person name="Shi R."/>
            <person name="Sims S."/>
            <person name="Singer S.R."/>
            <person name="Sinharoy S."/>
            <person name="Sterck L."/>
            <person name="Viollet A."/>
            <person name="Wang B.B."/>
            <person name="Wang K."/>
            <person name="Wang M."/>
            <person name="Wang X."/>
            <person name="Warfsmann J."/>
            <person name="Weissenbach J."/>
            <person name="White D.D."/>
            <person name="White J.D."/>
            <person name="Wiley G.B."/>
            <person name="Wincker P."/>
            <person name="Xing Y."/>
            <person name="Yang L."/>
            <person name="Yao Z."/>
            <person name="Ying F."/>
            <person name="Zhai J."/>
            <person name="Zhou L."/>
            <person name="Zuber A."/>
            <person name="Denarie J."/>
            <person name="Dixon R.A."/>
            <person name="May G.D."/>
            <person name="Schwartz D.C."/>
            <person name="Rogers J."/>
            <person name="Quetier F."/>
            <person name="Town C.D."/>
            <person name="Roe B.A."/>
        </authorList>
    </citation>
    <scope>NUCLEOTIDE SEQUENCE [LARGE SCALE GENOMIC DNA]</scope>
    <source>
        <strain evidence="1">A17</strain>
        <strain evidence="2 3">cv. Jemalong A17</strain>
    </source>
</reference>
<reference evidence="2" key="3">
    <citation type="submission" date="2015-04" db="UniProtKB">
        <authorList>
            <consortium name="EnsemblPlants"/>
        </authorList>
    </citation>
    <scope>IDENTIFICATION</scope>
    <source>
        <strain evidence="2">cv. Jemalong A17</strain>
    </source>
</reference>
<dbReference type="EnsemblPlants" id="AES79076">
    <property type="protein sequence ID" value="AES79076"/>
    <property type="gene ID" value="MTR_7g055580"/>
</dbReference>
<accession>G7L047</accession>
<dbReference type="AlphaFoldDB" id="G7L047"/>
<evidence type="ECO:0000313" key="3">
    <source>
        <dbReference type="Proteomes" id="UP000002051"/>
    </source>
</evidence>
<keyword evidence="3" id="KW-1185">Reference proteome</keyword>
<dbReference type="PaxDb" id="3880-AES79076"/>
<sequence>MEEVIIIKPEYFLYPRCNMWCLSKVTHRCIFGSLTGSESGKRSILEEGYSGPLNEILLPLTHIHDSEVVEMFNPTHTKLHIMS</sequence>
<reference evidence="1 3" key="2">
    <citation type="journal article" date="2014" name="BMC Genomics">
        <title>An improved genome release (version Mt4.0) for the model legume Medicago truncatula.</title>
        <authorList>
            <person name="Tang H."/>
            <person name="Krishnakumar V."/>
            <person name="Bidwell S."/>
            <person name="Rosen B."/>
            <person name="Chan A."/>
            <person name="Zhou S."/>
            <person name="Gentzbittel L."/>
            <person name="Childs K.L."/>
            <person name="Yandell M."/>
            <person name="Gundlach H."/>
            <person name="Mayer K.F."/>
            <person name="Schwartz D.C."/>
            <person name="Town C.D."/>
        </authorList>
    </citation>
    <scope>GENOME REANNOTATION</scope>
    <source>
        <strain evidence="2 3">cv. Jemalong A17</strain>
    </source>
</reference>
<name>G7L047_MEDTR</name>